<evidence type="ECO:0000313" key="2">
    <source>
        <dbReference type="Ensembl" id="ENSSFOP00015062815.1"/>
    </source>
</evidence>
<dbReference type="Ensembl" id="ENSSFOT00015073746.1">
    <property type="protein sequence ID" value="ENSSFOP00015062815.1"/>
    <property type="gene ID" value="ENSSFOG00015028094.1"/>
</dbReference>
<keyword evidence="1" id="KW-1133">Transmembrane helix</keyword>
<reference evidence="2 3" key="1">
    <citation type="submission" date="2019-04" db="EMBL/GenBank/DDBJ databases">
        <authorList>
            <consortium name="Wellcome Sanger Institute Data Sharing"/>
        </authorList>
    </citation>
    <scope>NUCLEOTIDE SEQUENCE [LARGE SCALE GENOMIC DNA]</scope>
</reference>
<evidence type="ECO:0000313" key="3">
    <source>
        <dbReference type="Proteomes" id="UP000694397"/>
    </source>
</evidence>
<proteinExistence type="predicted"/>
<evidence type="ECO:0000256" key="1">
    <source>
        <dbReference type="SAM" id="Phobius"/>
    </source>
</evidence>
<dbReference type="AlphaFoldDB" id="A0A8C9VNU6"/>
<feature type="transmembrane region" description="Helical" evidence="1">
    <location>
        <begin position="21"/>
        <end position="45"/>
    </location>
</feature>
<keyword evidence="1" id="KW-0472">Membrane</keyword>
<accession>A0A8C9VNU6</accession>
<dbReference type="Proteomes" id="UP000694397">
    <property type="component" value="Chromosome 5"/>
</dbReference>
<reference evidence="2" key="3">
    <citation type="submission" date="2025-09" db="UniProtKB">
        <authorList>
            <consortium name="Ensembl"/>
        </authorList>
    </citation>
    <scope>IDENTIFICATION</scope>
</reference>
<reference evidence="2" key="2">
    <citation type="submission" date="2025-08" db="UniProtKB">
        <authorList>
            <consortium name="Ensembl"/>
        </authorList>
    </citation>
    <scope>IDENTIFICATION</scope>
</reference>
<protein>
    <submittedName>
        <fullName evidence="2">Uncharacterized protein</fullName>
    </submittedName>
</protein>
<keyword evidence="1" id="KW-0812">Transmembrane</keyword>
<name>A0A8C9VNU6_SCLFO</name>
<sequence length="93" mass="10358">MCIFIQGAKSGVVVIRVPFPFVFSILTCVYGSLFCSGTFSLRFFLPTSRLYMIKLLRSCKINLRAFLISCFSSYVIQGRSSSLECVCFLSAGI</sequence>
<organism evidence="2 3">
    <name type="scientific">Scleropages formosus</name>
    <name type="common">Asian bonytongue</name>
    <name type="synonym">Osteoglossum formosum</name>
    <dbReference type="NCBI Taxonomy" id="113540"/>
    <lineage>
        <taxon>Eukaryota</taxon>
        <taxon>Metazoa</taxon>
        <taxon>Chordata</taxon>
        <taxon>Craniata</taxon>
        <taxon>Vertebrata</taxon>
        <taxon>Euteleostomi</taxon>
        <taxon>Actinopterygii</taxon>
        <taxon>Neopterygii</taxon>
        <taxon>Teleostei</taxon>
        <taxon>Osteoglossocephala</taxon>
        <taxon>Osteoglossomorpha</taxon>
        <taxon>Osteoglossiformes</taxon>
        <taxon>Osteoglossidae</taxon>
        <taxon>Scleropages</taxon>
    </lineage>
</organism>
<keyword evidence="3" id="KW-1185">Reference proteome</keyword>